<feature type="transmembrane region" description="Helical" evidence="1">
    <location>
        <begin position="974"/>
        <end position="1000"/>
    </location>
</feature>
<comment type="caution">
    <text evidence="2">The sequence shown here is derived from an EMBL/GenBank/DDBJ whole genome shotgun (WGS) entry which is preliminary data.</text>
</comment>
<dbReference type="SUPFAM" id="SSF82866">
    <property type="entry name" value="Multidrug efflux transporter AcrB transmembrane domain"/>
    <property type="match status" value="2"/>
</dbReference>
<dbReference type="Gene3D" id="1.20.1640.10">
    <property type="entry name" value="Multidrug efflux transporter AcrB transmembrane domain"/>
    <property type="match status" value="2"/>
</dbReference>
<dbReference type="PRINTS" id="PR00702">
    <property type="entry name" value="ACRIFLAVINRP"/>
</dbReference>
<feature type="transmembrane region" description="Helical" evidence="1">
    <location>
        <begin position="871"/>
        <end position="891"/>
    </location>
</feature>
<dbReference type="Gene3D" id="3.30.2090.10">
    <property type="entry name" value="Multidrug efflux transporter AcrB TolC docking domain, DN and DC subdomains"/>
    <property type="match status" value="2"/>
</dbReference>
<feature type="transmembrane region" description="Helical" evidence="1">
    <location>
        <begin position="943"/>
        <end position="962"/>
    </location>
</feature>
<dbReference type="Pfam" id="PF00873">
    <property type="entry name" value="ACR_tran"/>
    <property type="match status" value="1"/>
</dbReference>
<organism evidence="2 3">
    <name type="scientific">Phocaeicola acetigenes</name>
    <dbReference type="NCBI Taxonomy" id="3016083"/>
    <lineage>
        <taxon>Bacteria</taxon>
        <taxon>Pseudomonadati</taxon>
        <taxon>Bacteroidota</taxon>
        <taxon>Bacteroidia</taxon>
        <taxon>Bacteroidales</taxon>
        <taxon>Bacteroidaceae</taxon>
        <taxon>Phocaeicola</taxon>
    </lineage>
</organism>
<evidence type="ECO:0000313" key="2">
    <source>
        <dbReference type="EMBL" id="MCZ8373432.1"/>
    </source>
</evidence>
<feature type="transmembrane region" description="Helical" evidence="1">
    <location>
        <begin position="385"/>
        <end position="410"/>
    </location>
</feature>
<feature type="transmembrane region" description="Helical" evidence="1">
    <location>
        <begin position="525"/>
        <end position="545"/>
    </location>
</feature>
<feature type="transmembrane region" description="Helical" evidence="1">
    <location>
        <begin position="12"/>
        <end position="32"/>
    </location>
</feature>
<feature type="transmembrane region" description="Helical" evidence="1">
    <location>
        <begin position="462"/>
        <end position="485"/>
    </location>
</feature>
<dbReference type="Proteomes" id="UP001141933">
    <property type="component" value="Unassembled WGS sequence"/>
</dbReference>
<reference evidence="2" key="1">
    <citation type="submission" date="2022-12" db="EMBL/GenBank/DDBJ databases">
        <title>Phocaeicola acetigenes sp. nov., isolated feces from a healthy human.</title>
        <authorList>
            <person name="Do H."/>
            <person name="Ha Y.B."/>
            <person name="Kim J.-S."/>
            <person name="Suh M.K."/>
            <person name="Kim H.S."/>
            <person name="Lee J.-S."/>
        </authorList>
    </citation>
    <scope>NUCLEOTIDE SEQUENCE</scope>
    <source>
        <strain evidence="2">KGMB11183</strain>
    </source>
</reference>
<keyword evidence="3" id="KW-1185">Reference proteome</keyword>
<dbReference type="Gene3D" id="3.30.70.1430">
    <property type="entry name" value="Multidrug efflux transporter AcrB pore domain"/>
    <property type="match status" value="2"/>
</dbReference>
<name>A0ABT4PK50_9BACT</name>
<feature type="transmembrane region" description="Helical" evidence="1">
    <location>
        <begin position="335"/>
        <end position="352"/>
    </location>
</feature>
<dbReference type="EMBL" id="JAPZVM010000012">
    <property type="protein sequence ID" value="MCZ8373432.1"/>
    <property type="molecule type" value="Genomic_DNA"/>
</dbReference>
<proteinExistence type="predicted"/>
<feature type="transmembrane region" description="Helical" evidence="1">
    <location>
        <begin position="897"/>
        <end position="922"/>
    </location>
</feature>
<dbReference type="RefSeq" id="WP_269878765.1">
    <property type="nucleotide sequence ID" value="NZ_JAPZVM010000012.1"/>
</dbReference>
<dbReference type="PANTHER" id="PTHR32063:SF28">
    <property type="entry name" value="BLR2861 PROTEIN"/>
    <property type="match status" value="1"/>
</dbReference>
<dbReference type="InterPro" id="IPR027463">
    <property type="entry name" value="AcrB_DN_DC_subdom"/>
</dbReference>
<dbReference type="InterPro" id="IPR001036">
    <property type="entry name" value="Acrflvin-R"/>
</dbReference>
<dbReference type="SUPFAM" id="SSF82714">
    <property type="entry name" value="Multidrug efflux transporter AcrB TolC docking domain, DN and DC subdomains"/>
    <property type="match status" value="2"/>
</dbReference>
<dbReference type="PANTHER" id="PTHR32063">
    <property type="match status" value="1"/>
</dbReference>
<protein>
    <submittedName>
        <fullName evidence="2">Efflux RND transporter permease subunit</fullName>
    </submittedName>
</protein>
<dbReference type="SUPFAM" id="SSF82693">
    <property type="entry name" value="Multidrug efflux transporter AcrB pore domain, PN1, PN2, PC1 and PC2 subdomains"/>
    <property type="match status" value="3"/>
</dbReference>
<keyword evidence="1" id="KW-0472">Membrane</keyword>
<sequence length="1011" mass="112312">MNISELSIRRPVLATVLTIIILLFGMIGYTTLGVREYPSVDNPIISVTCSYSGANADVIENQITEPLEQNINGIPGIRSLSSVSQQGQCRITVEFELSVDLETAANDVRDKVSRAQRYLPRDCDPPTVSKADADASPILMVAIRSDRRSLLELSEIADLTVKEQLQTISDVSSVSIWGEKRYSMRLWLDPTKMAGYGITPVDIKNAMDNENVELPSGSIEGNTVELTLRTMGQMHTAKEFNNVVIKEVDGQVIRLSDVGYAELGAADIKSYMKMNGVPMVGVVVIPQPGANHIEIADAVYQRMEQMRKDLPDDVDFSYGFDNTKFIRASIAEVESTVYEAFALVIIIIFLFLRDWRVTLIPCIVIPVSLIGAFFVMYVAGFSINVLTMLAVVLSVGLVVDDAIVMTENIYIRIEKGMKPFEAGIEGAKEIFFAVISTTITLVAVFLPIVFMEGTSGRLFREFSFVVAGSVIISSFAALTFTPMLATKLLKHREKQSWFYRKTEPFFDGMNRVYGRSLEAFLKKRIIAIPFIILTLILIGFLWNYIPSEMAPLEDRSQINIMTKAAEGASYEYIRDYTEDINALVDSLVPDAAAVTARVSSGSGNISVILKDIKDRDYTQMEVAEKISKAIKSKTKARAFVRQQSSFGGRRSSMPIQYVLQAVSLEKLEKVLPEFLNRVYDNPVFQMADVDLKFSSPEVRVHINRDKAGTMGVNVRDIASTLQYGLSGQRMGYFYMNGKQYEILGQINRQQRNQPAHIKSIYIRSDKGEMIQLDNLVEFVESITPPKLYHYNRFLSATISAGLAEGKTIGEGLDEMDKIASEVLDDTFRTALSGDSKDYRESSSSLMFAFILALILIYLILAAQFESFKDPFIIMLTVPLAIAGALVFMYFNDITMNIFSQIGIIMLIGLVAKNGILIVEFANQKQESGEDKMTAIRDAALQRLRPILMTSASTILGLIPLAYATGEGANQRIAMGIAVVGGMLVSTFLTMYIVPAIYSYISTNRSKKIKKA</sequence>
<evidence type="ECO:0000256" key="1">
    <source>
        <dbReference type="SAM" id="Phobius"/>
    </source>
</evidence>
<feature type="transmembrane region" description="Helical" evidence="1">
    <location>
        <begin position="359"/>
        <end position="379"/>
    </location>
</feature>
<evidence type="ECO:0000313" key="3">
    <source>
        <dbReference type="Proteomes" id="UP001141933"/>
    </source>
</evidence>
<dbReference type="Gene3D" id="3.30.70.1320">
    <property type="entry name" value="Multidrug efflux transporter AcrB pore domain like"/>
    <property type="match status" value="1"/>
</dbReference>
<dbReference type="Gene3D" id="3.30.70.1440">
    <property type="entry name" value="Multidrug efflux transporter AcrB pore domain"/>
    <property type="match status" value="1"/>
</dbReference>
<keyword evidence="1" id="KW-1133">Transmembrane helix</keyword>
<feature type="transmembrane region" description="Helical" evidence="1">
    <location>
        <begin position="430"/>
        <end position="450"/>
    </location>
</feature>
<feature type="transmembrane region" description="Helical" evidence="1">
    <location>
        <begin position="845"/>
        <end position="864"/>
    </location>
</feature>
<accession>A0ABT4PK50</accession>
<gene>
    <name evidence="2" type="ORF">O6P32_12065</name>
</gene>
<keyword evidence="1" id="KW-0812">Transmembrane</keyword>